<dbReference type="NCBIfam" id="TIGR00573">
    <property type="entry name" value="dnaq"/>
    <property type="match status" value="1"/>
</dbReference>
<dbReference type="Pfam" id="PF00929">
    <property type="entry name" value="RNase_T"/>
    <property type="match status" value="1"/>
</dbReference>
<comment type="caution">
    <text evidence="6">The sequence shown here is derived from an EMBL/GenBank/DDBJ whole genome shotgun (WGS) entry which is preliminary data.</text>
</comment>
<accession>A0A840Y8Y3</accession>
<comment type="function">
    <text evidence="2">DNA polymerase III is a complex, multichain enzyme responsible for most of the replicative synthesis in bacteria. The epsilon subunit contain the editing function and is a proofreading 3'-5' exonuclease.</text>
</comment>
<dbReference type="SMART" id="SM00479">
    <property type="entry name" value="EXOIII"/>
    <property type="match status" value="1"/>
</dbReference>
<dbReference type="RefSeq" id="WP_184485341.1">
    <property type="nucleotide sequence ID" value="NZ_JAAEDJ010000133.1"/>
</dbReference>
<dbReference type="InterPro" id="IPR036397">
    <property type="entry name" value="RNaseH_sf"/>
</dbReference>
<evidence type="ECO:0000256" key="3">
    <source>
        <dbReference type="ARBA" id="ARBA00026073"/>
    </source>
</evidence>
<proteinExistence type="predicted"/>
<evidence type="ECO:0000313" key="7">
    <source>
        <dbReference type="Proteomes" id="UP000562254"/>
    </source>
</evidence>
<dbReference type="PANTHER" id="PTHR30231">
    <property type="entry name" value="DNA POLYMERASE III SUBUNIT EPSILON"/>
    <property type="match status" value="1"/>
</dbReference>
<dbReference type="GO" id="GO:0008408">
    <property type="term" value="F:3'-5' exonuclease activity"/>
    <property type="evidence" value="ECO:0007669"/>
    <property type="project" value="TreeGrafter"/>
</dbReference>
<dbReference type="EMBL" id="JACIJE010000007">
    <property type="protein sequence ID" value="MBB5690493.1"/>
    <property type="molecule type" value="Genomic_DNA"/>
</dbReference>
<dbReference type="FunFam" id="3.30.420.10:FF:000045">
    <property type="entry name" value="3'-5' exonuclease DinG"/>
    <property type="match status" value="1"/>
</dbReference>
<dbReference type="InterPro" id="IPR006054">
    <property type="entry name" value="DnaQ"/>
</dbReference>
<sequence>MSGLFRRALSAVANGMKPSAREFLRARAHFHAPLPDGPIAAQRYVVFDLESTGLNPSGGDRLLSIGAIRLRDTMPAERFSTLVDPGRPIPPESIRYHGITDEAVRAAPRAPEAIAAFLDFAGGDVLVAHNAAFDRTLLFMEEFHGAPAIPNPFLCSLALSRWLDPEEPDHSLDGLCGRAGIVIEGRHEALGDAEATAALWVQFLARAAARGVDNLQELSRRSRMQHAISATAEHF</sequence>
<dbReference type="CDD" id="cd06127">
    <property type="entry name" value="DEDDh"/>
    <property type="match status" value="1"/>
</dbReference>
<reference evidence="6 7" key="1">
    <citation type="submission" date="2020-08" db="EMBL/GenBank/DDBJ databases">
        <title>Genomic Encyclopedia of Type Strains, Phase IV (KMG-IV): sequencing the most valuable type-strain genomes for metagenomic binning, comparative biology and taxonomic classification.</title>
        <authorList>
            <person name="Goeker M."/>
        </authorList>
    </citation>
    <scope>NUCLEOTIDE SEQUENCE [LARGE SCALE GENOMIC DNA]</scope>
    <source>
        <strain evidence="6 7">DSM 25895</strain>
    </source>
</reference>
<dbReference type="Gene3D" id="3.30.420.10">
    <property type="entry name" value="Ribonuclease H-like superfamily/Ribonuclease H"/>
    <property type="match status" value="1"/>
</dbReference>
<evidence type="ECO:0000256" key="1">
    <source>
        <dbReference type="ARBA" id="ARBA00012417"/>
    </source>
</evidence>
<protein>
    <recommendedName>
        <fullName evidence="1">DNA-directed DNA polymerase</fullName>
        <ecNumber evidence="1">2.7.7.7</ecNumber>
    </recommendedName>
</protein>
<dbReference type="GO" id="GO:0003887">
    <property type="term" value="F:DNA-directed DNA polymerase activity"/>
    <property type="evidence" value="ECO:0007669"/>
    <property type="project" value="UniProtKB-EC"/>
</dbReference>
<dbReference type="SUPFAM" id="SSF53098">
    <property type="entry name" value="Ribonuclease H-like"/>
    <property type="match status" value="1"/>
</dbReference>
<keyword evidence="6" id="KW-0548">Nucleotidyltransferase</keyword>
<evidence type="ECO:0000259" key="5">
    <source>
        <dbReference type="SMART" id="SM00479"/>
    </source>
</evidence>
<comment type="catalytic activity">
    <reaction evidence="4">
        <text>DNA(n) + a 2'-deoxyribonucleoside 5'-triphosphate = DNA(n+1) + diphosphate</text>
        <dbReference type="Rhea" id="RHEA:22508"/>
        <dbReference type="Rhea" id="RHEA-COMP:17339"/>
        <dbReference type="Rhea" id="RHEA-COMP:17340"/>
        <dbReference type="ChEBI" id="CHEBI:33019"/>
        <dbReference type="ChEBI" id="CHEBI:61560"/>
        <dbReference type="ChEBI" id="CHEBI:173112"/>
        <dbReference type="EC" id="2.7.7.7"/>
    </reaction>
</comment>
<feature type="domain" description="Exonuclease" evidence="5">
    <location>
        <begin position="43"/>
        <end position="209"/>
    </location>
</feature>
<keyword evidence="7" id="KW-1185">Reference proteome</keyword>
<comment type="subunit">
    <text evidence="3">DNA polymerase III contains a core (composed of alpha, epsilon and theta chains) that associates with a tau subunit. This core dimerizes to form the POLIII' complex. PolIII' associates with the gamma complex (composed of gamma, delta, delta', psi and chi chains) and with the beta chain to form the complete DNA polymerase III complex.</text>
</comment>
<evidence type="ECO:0000256" key="2">
    <source>
        <dbReference type="ARBA" id="ARBA00025483"/>
    </source>
</evidence>
<gene>
    <name evidence="6" type="ORF">FHS88_002628</name>
</gene>
<dbReference type="EC" id="2.7.7.7" evidence="1"/>
<dbReference type="GO" id="GO:0003677">
    <property type="term" value="F:DNA binding"/>
    <property type="evidence" value="ECO:0007669"/>
    <property type="project" value="InterPro"/>
</dbReference>
<dbReference type="GO" id="GO:0005829">
    <property type="term" value="C:cytosol"/>
    <property type="evidence" value="ECO:0007669"/>
    <property type="project" value="TreeGrafter"/>
</dbReference>
<dbReference type="Proteomes" id="UP000562254">
    <property type="component" value="Unassembled WGS sequence"/>
</dbReference>
<dbReference type="InterPro" id="IPR013520">
    <property type="entry name" value="Ribonucl_H"/>
</dbReference>
<evidence type="ECO:0000256" key="4">
    <source>
        <dbReference type="ARBA" id="ARBA00049244"/>
    </source>
</evidence>
<dbReference type="InterPro" id="IPR012337">
    <property type="entry name" value="RNaseH-like_sf"/>
</dbReference>
<dbReference type="PANTHER" id="PTHR30231:SF41">
    <property type="entry name" value="DNA POLYMERASE III SUBUNIT EPSILON"/>
    <property type="match status" value="1"/>
</dbReference>
<name>A0A840Y8Y3_9PROT</name>
<dbReference type="AlphaFoldDB" id="A0A840Y8Y3"/>
<organism evidence="6 7">
    <name type="scientific">Neoroseomonas alkaliterrae</name>
    <dbReference type="NCBI Taxonomy" id="1452450"/>
    <lineage>
        <taxon>Bacteria</taxon>
        <taxon>Pseudomonadati</taxon>
        <taxon>Pseudomonadota</taxon>
        <taxon>Alphaproteobacteria</taxon>
        <taxon>Acetobacterales</taxon>
        <taxon>Acetobacteraceae</taxon>
        <taxon>Neoroseomonas</taxon>
    </lineage>
</organism>
<keyword evidence="6" id="KW-0808">Transferase</keyword>
<dbReference type="GO" id="GO:0045004">
    <property type="term" value="P:DNA replication proofreading"/>
    <property type="evidence" value="ECO:0007669"/>
    <property type="project" value="TreeGrafter"/>
</dbReference>
<evidence type="ECO:0000313" key="6">
    <source>
        <dbReference type="EMBL" id="MBB5690493.1"/>
    </source>
</evidence>